<gene>
    <name evidence="1" type="ORF">VP01_4828g1</name>
</gene>
<evidence type="ECO:0000313" key="1">
    <source>
        <dbReference type="EMBL" id="KNZ49724.1"/>
    </source>
</evidence>
<name>A0A0L6UMH5_9BASI</name>
<dbReference type="VEuPathDB" id="FungiDB:VP01_4828g1"/>
<keyword evidence="2" id="KW-1185">Reference proteome</keyword>
<comment type="caution">
    <text evidence="1">The sequence shown here is derived from an EMBL/GenBank/DDBJ whole genome shotgun (WGS) entry which is preliminary data.</text>
</comment>
<dbReference type="EMBL" id="LAVV01009974">
    <property type="protein sequence ID" value="KNZ49724.1"/>
    <property type="molecule type" value="Genomic_DNA"/>
</dbReference>
<protein>
    <submittedName>
        <fullName evidence="1">Uncharacterized protein</fullName>
    </submittedName>
</protein>
<dbReference type="OrthoDB" id="2506803at2759"/>
<dbReference type="Proteomes" id="UP000037035">
    <property type="component" value="Unassembled WGS sequence"/>
</dbReference>
<dbReference type="AlphaFoldDB" id="A0A0L6UMH5"/>
<sequence length="225" mass="26140">MVFRANKNQKQEVQLYHLRPHSDLSVQFIPCEEINLAAFHEMVVNAFKKEYNHISCMIMEGTNQSPPTVTWSAYILENKWYPKFDPLVIFDESLFIQWITKLTQLGWEKGGISIRMDNPCNEVTKIKNKNLFARTMKKMEAHQQGPLTHKRMAEESSGPEYNNLEVYSEQILQKYRMNSGYNQIHPVFLDPTNVDQYILLIMGNVEKCAKDLVSGELLTASHLLL</sequence>
<proteinExistence type="predicted"/>
<reference evidence="1 2" key="1">
    <citation type="submission" date="2015-08" db="EMBL/GenBank/DDBJ databases">
        <title>Next Generation Sequencing and Analysis of the Genome of Puccinia sorghi L Schw, the Causal Agent of Maize Common Rust.</title>
        <authorList>
            <person name="Rochi L."/>
            <person name="Burguener G."/>
            <person name="Darino M."/>
            <person name="Turjanski A."/>
            <person name="Kreff E."/>
            <person name="Dieguez M.J."/>
            <person name="Sacco F."/>
        </authorList>
    </citation>
    <scope>NUCLEOTIDE SEQUENCE [LARGE SCALE GENOMIC DNA]</scope>
    <source>
        <strain evidence="1 2">RO10H11247</strain>
    </source>
</reference>
<accession>A0A0L6UMH5</accession>
<organism evidence="1 2">
    <name type="scientific">Puccinia sorghi</name>
    <dbReference type="NCBI Taxonomy" id="27349"/>
    <lineage>
        <taxon>Eukaryota</taxon>
        <taxon>Fungi</taxon>
        <taxon>Dikarya</taxon>
        <taxon>Basidiomycota</taxon>
        <taxon>Pucciniomycotina</taxon>
        <taxon>Pucciniomycetes</taxon>
        <taxon>Pucciniales</taxon>
        <taxon>Pucciniaceae</taxon>
        <taxon>Puccinia</taxon>
    </lineage>
</organism>
<evidence type="ECO:0000313" key="2">
    <source>
        <dbReference type="Proteomes" id="UP000037035"/>
    </source>
</evidence>